<dbReference type="PANTHER" id="PTHR23308">
    <property type="entry name" value="NUCLEAR INHIBITOR OF PROTEIN PHOSPHATASE-1"/>
    <property type="match status" value="1"/>
</dbReference>
<organism evidence="2 3">
    <name type="scientific">Desulfosporosinus orientis (strain ATCC 19365 / DSM 765 / NCIMB 8382 / VKM B-1628 / Singapore I)</name>
    <name type="common">Desulfotomaculum orientis</name>
    <dbReference type="NCBI Taxonomy" id="768706"/>
    <lineage>
        <taxon>Bacteria</taxon>
        <taxon>Bacillati</taxon>
        <taxon>Bacillota</taxon>
        <taxon>Clostridia</taxon>
        <taxon>Eubacteriales</taxon>
        <taxon>Desulfitobacteriaceae</taxon>
        <taxon>Desulfosporosinus</taxon>
    </lineage>
</organism>
<reference evidence="3" key="1">
    <citation type="submission" date="2011-11" db="EMBL/GenBank/DDBJ databases">
        <title>Complete sequence of Desulfosporosinus orientis DSM 765.</title>
        <authorList>
            <person name="Lucas S."/>
            <person name="Han J."/>
            <person name="Lapidus A."/>
            <person name="Cheng J.-F."/>
            <person name="Goodwin L."/>
            <person name="Pitluck S."/>
            <person name="Peters L."/>
            <person name="Ovchinnikova G."/>
            <person name="Teshima H."/>
            <person name="Detter J.C."/>
            <person name="Han C."/>
            <person name="Tapia R."/>
            <person name="Land M."/>
            <person name="Hauser L."/>
            <person name="Kyrpides N."/>
            <person name="Ivanova N."/>
            <person name="Pagani I."/>
            <person name="Pester M."/>
            <person name="Spring S."/>
            <person name="Ollivier B."/>
            <person name="Rattei T."/>
            <person name="Klenk H.-P."/>
            <person name="Wagner M."/>
            <person name="Loy A."/>
            <person name="Woyke T."/>
        </authorList>
    </citation>
    <scope>NUCLEOTIDE SEQUENCE [LARGE SCALE GENOMIC DNA]</scope>
    <source>
        <strain evidence="3">ATCC 19365 / DSM 765 / NCIMB 8382 / VKM B-1628</strain>
    </source>
</reference>
<dbReference type="Pfam" id="PF12401">
    <property type="entry name" value="FhaA_N"/>
    <property type="match status" value="1"/>
</dbReference>
<dbReference type="AlphaFoldDB" id="G7WG41"/>
<dbReference type="CDD" id="cd00060">
    <property type="entry name" value="FHA"/>
    <property type="match status" value="1"/>
</dbReference>
<dbReference type="PATRIC" id="fig|768706.3.peg.4811"/>
<dbReference type="InterPro" id="IPR042287">
    <property type="entry name" value="FhaA_N_sf"/>
</dbReference>
<dbReference type="Gene3D" id="3.30.2320.60">
    <property type="entry name" value="FhaA, phosphopeptide-binding domain (DUF3662)"/>
    <property type="match status" value="1"/>
</dbReference>
<dbReference type="InterPro" id="IPR000253">
    <property type="entry name" value="FHA_dom"/>
</dbReference>
<name>G7WG41_DESOD</name>
<gene>
    <name evidence="2" type="ordered locus">Desor_4731</name>
</gene>
<reference evidence="2 3" key="2">
    <citation type="journal article" date="2012" name="J. Bacteriol.">
        <title>Complete genome sequences of Desulfosporosinus orientis DSM765T, Desulfosporosinus youngiae DSM17734T, Desulfosporosinus meridiei DSM13257T, and Desulfosporosinus acidiphilus DSM22704T.</title>
        <authorList>
            <person name="Pester M."/>
            <person name="Brambilla E."/>
            <person name="Alazard D."/>
            <person name="Rattei T."/>
            <person name="Weinmaier T."/>
            <person name="Han J."/>
            <person name="Lucas S."/>
            <person name="Lapidus A."/>
            <person name="Cheng J.F."/>
            <person name="Goodwin L."/>
            <person name="Pitluck S."/>
            <person name="Peters L."/>
            <person name="Ovchinnikova G."/>
            <person name="Teshima H."/>
            <person name="Detter J.C."/>
            <person name="Han C.S."/>
            <person name="Tapia R."/>
            <person name="Land M.L."/>
            <person name="Hauser L."/>
            <person name="Kyrpides N.C."/>
            <person name="Ivanova N.N."/>
            <person name="Pagani I."/>
            <person name="Huntmann M."/>
            <person name="Wei C.L."/>
            <person name="Davenport K.W."/>
            <person name="Daligault H."/>
            <person name="Chain P.S."/>
            <person name="Chen A."/>
            <person name="Mavromatis K."/>
            <person name="Markowitz V."/>
            <person name="Szeto E."/>
            <person name="Mikhailova N."/>
            <person name="Pati A."/>
            <person name="Wagner M."/>
            <person name="Woyke T."/>
            <person name="Ollivier B."/>
            <person name="Klenk H.P."/>
            <person name="Spring S."/>
            <person name="Loy A."/>
        </authorList>
    </citation>
    <scope>NUCLEOTIDE SEQUENCE [LARGE SCALE GENOMIC DNA]</scope>
    <source>
        <strain evidence="3">ATCC 19365 / DSM 765 / NCIMB 8382 / VKM B-1628</strain>
    </source>
</reference>
<dbReference type="InterPro" id="IPR008984">
    <property type="entry name" value="SMAD_FHA_dom_sf"/>
</dbReference>
<evidence type="ECO:0000313" key="3">
    <source>
        <dbReference type="Proteomes" id="UP000006346"/>
    </source>
</evidence>
<dbReference type="STRING" id="768706.Desor_4731"/>
<evidence type="ECO:0000259" key="1">
    <source>
        <dbReference type="PROSITE" id="PS50006"/>
    </source>
</evidence>
<dbReference type="RefSeq" id="WP_014186942.1">
    <property type="nucleotide sequence ID" value="NC_016584.1"/>
</dbReference>
<dbReference type="Proteomes" id="UP000006346">
    <property type="component" value="Chromosome"/>
</dbReference>
<dbReference type="OrthoDB" id="9816434at2"/>
<dbReference type="InterPro" id="IPR022128">
    <property type="entry name" value="FhaA_N"/>
</dbReference>
<dbReference type="InterPro" id="IPR050923">
    <property type="entry name" value="Cell_Proc_Reg/RNA_Proc"/>
</dbReference>
<sequence length="272" mass="30638">MSLLARFEGVAEFLFTEAFKKSTSRLQPVEIAKELVKSMLRNKQVSISQVYVPNIYRVYLHSSDWGPIASFGDAFLIELSKYLFAEAERNDYTFLTKPAVELHADDTVNPRQMVIEVDFDDSIVVDWGDEEKEIEPEKASESPKQSILRESTTIFRGNVKTNLPIEGTAGRKSDYFLEIIEGPDKGESFSLEDEEMIIGRHGQCDFVVHDPEVSRRHLKIAPGGEKGWWLDDMGSTNGTLVNGQRITHYMAAPGDRITIGQSVLVIRKAPLP</sequence>
<dbReference type="EMBL" id="CP003108">
    <property type="protein sequence ID" value="AET70135.1"/>
    <property type="molecule type" value="Genomic_DNA"/>
</dbReference>
<dbReference type="eggNOG" id="COG1716">
    <property type="taxonomic scope" value="Bacteria"/>
</dbReference>
<dbReference type="InterPro" id="IPR032030">
    <property type="entry name" value="YscD_cytoplasmic_dom"/>
</dbReference>
<proteinExistence type="predicted"/>
<dbReference type="SMART" id="SM00240">
    <property type="entry name" value="FHA"/>
    <property type="match status" value="1"/>
</dbReference>
<dbReference type="HOGENOM" id="CLU_047963_1_0_9"/>
<dbReference type="SUPFAM" id="SSF49879">
    <property type="entry name" value="SMAD/FHA domain"/>
    <property type="match status" value="1"/>
</dbReference>
<feature type="domain" description="FHA" evidence="1">
    <location>
        <begin position="196"/>
        <end position="246"/>
    </location>
</feature>
<dbReference type="PROSITE" id="PS50006">
    <property type="entry name" value="FHA_DOMAIN"/>
    <property type="match status" value="1"/>
</dbReference>
<dbReference type="KEGG" id="dor:Desor_4731"/>
<keyword evidence="3" id="KW-1185">Reference proteome</keyword>
<dbReference type="Pfam" id="PF16697">
    <property type="entry name" value="Yop-YscD_cpl"/>
    <property type="match status" value="1"/>
</dbReference>
<dbReference type="Gene3D" id="2.60.200.20">
    <property type="match status" value="1"/>
</dbReference>
<protein>
    <submittedName>
        <fullName evidence="2">FHA domain-containing protein</fullName>
    </submittedName>
</protein>
<evidence type="ECO:0000313" key="2">
    <source>
        <dbReference type="EMBL" id="AET70135.1"/>
    </source>
</evidence>
<accession>G7WG41</accession>